<dbReference type="PANTHER" id="PTHR43808">
    <property type="entry name" value="ACETYLORNITHINE DEACETYLASE"/>
    <property type="match status" value="1"/>
</dbReference>
<dbReference type="InterPro" id="IPR036264">
    <property type="entry name" value="Bact_exopeptidase_dim_dom"/>
</dbReference>
<dbReference type="Proteomes" id="UP000198577">
    <property type="component" value="Unassembled WGS sequence"/>
</dbReference>
<keyword evidence="10" id="KW-1185">Reference proteome</keyword>
<dbReference type="GO" id="GO:0006526">
    <property type="term" value="P:L-arginine biosynthetic process"/>
    <property type="evidence" value="ECO:0007669"/>
    <property type="project" value="TreeGrafter"/>
</dbReference>
<dbReference type="GO" id="GO:0016805">
    <property type="term" value="F:dipeptidase activity"/>
    <property type="evidence" value="ECO:0007669"/>
    <property type="project" value="UniProtKB-KW"/>
</dbReference>
<dbReference type="NCBIfam" id="TIGR01887">
    <property type="entry name" value="dipeptidaselike"/>
    <property type="match status" value="1"/>
</dbReference>
<evidence type="ECO:0000256" key="5">
    <source>
        <dbReference type="ARBA" id="ARBA00022801"/>
    </source>
</evidence>
<dbReference type="Gene3D" id="3.40.630.10">
    <property type="entry name" value="Zn peptidases"/>
    <property type="match status" value="1"/>
</dbReference>
<gene>
    <name evidence="9" type="ORF">SAMN05444406_10319</name>
</gene>
<keyword evidence="7" id="KW-0224">Dipeptidase</keyword>
<dbReference type="GO" id="GO:0008777">
    <property type="term" value="F:acetylornithine deacetylase activity"/>
    <property type="evidence" value="ECO:0007669"/>
    <property type="project" value="TreeGrafter"/>
</dbReference>
<dbReference type="NCBIfam" id="NF005591">
    <property type="entry name" value="PRK07318.1"/>
    <property type="match status" value="1"/>
</dbReference>
<dbReference type="InterPro" id="IPR001261">
    <property type="entry name" value="ArgE/DapE_CS"/>
</dbReference>
<dbReference type="GO" id="GO:0008237">
    <property type="term" value="F:metallopeptidase activity"/>
    <property type="evidence" value="ECO:0007669"/>
    <property type="project" value="UniProtKB-KW"/>
</dbReference>
<dbReference type="PROSITE" id="PS00759">
    <property type="entry name" value="ARGE_DAPE_CPG2_2"/>
    <property type="match status" value="1"/>
</dbReference>
<keyword evidence="6" id="KW-0862">Zinc</keyword>
<dbReference type="Gene3D" id="3.30.70.360">
    <property type="match status" value="2"/>
</dbReference>
<proteinExistence type="inferred from homology"/>
<name>A0A1I5SRB1_9FIRM</name>
<evidence type="ECO:0000256" key="4">
    <source>
        <dbReference type="ARBA" id="ARBA00022723"/>
    </source>
</evidence>
<dbReference type="STRING" id="937334.SAMN05444406_10319"/>
<dbReference type="Pfam" id="PF01546">
    <property type="entry name" value="Peptidase_M20"/>
    <property type="match status" value="1"/>
</dbReference>
<dbReference type="GO" id="GO:0006508">
    <property type="term" value="P:proteolysis"/>
    <property type="evidence" value="ECO:0007669"/>
    <property type="project" value="UniProtKB-KW"/>
</dbReference>
<dbReference type="CDD" id="cd03888">
    <property type="entry name" value="M20_PepV"/>
    <property type="match status" value="1"/>
</dbReference>
<keyword evidence="3" id="KW-0645">Protease</keyword>
<evidence type="ECO:0000256" key="8">
    <source>
        <dbReference type="ARBA" id="ARBA00023049"/>
    </source>
</evidence>
<reference evidence="9 10" key="1">
    <citation type="submission" date="2016-10" db="EMBL/GenBank/DDBJ databases">
        <authorList>
            <person name="de Groot N.N."/>
        </authorList>
    </citation>
    <scope>NUCLEOTIDE SEQUENCE [LARGE SCALE GENOMIC DNA]</scope>
    <source>
        <strain evidence="9 10">DSM 20678</strain>
    </source>
</reference>
<dbReference type="InterPro" id="IPR050072">
    <property type="entry name" value="Peptidase_M20A"/>
</dbReference>
<evidence type="ECO:0000256" key="1">
    <source>
        <dbReference type="ARBA" id="ARBA00001947"/>
    </source>
</evidence>
<protein>
    <submittedName>
        <fullName evidence="9">Succinyl-diaminopimelate desuccinylase</fullName>
    </submittedName>
</protein>
<comment type="similarity">
    <text evidence="2">Belongs to the peptidase M20A family.</text>
</comment>
<evidence type="ECO:0000256" key="3">
    <source>
        <dbReference type="ARBA" id="ARBA00022670"/>
    </source>
</evidence>
<dbReference type="GO" id="GO:0008270">
    <property type="term" value="F:zinc ion binding"/>
    <property type="evidence" value="ECO:0007669"/>
    <property type="project" value="InterPro"/>
</dbReference>
<evidence type="ECO:0000313" key="9">
    <source>
        <dbReference type="EMBL" id="SFP73255.1"/>
    </source>
</evidence>
<evidence type="ECO:0000256" key="6">
    <source>
        <dbReference type="ARBA" id="ARBA00022833"/>
    </source>
</evidence>
<comment type="cofactor">
    <cofactor evidence="1">
        <name>Zn(2+)</name>
        <dbReference type="ChEBI" id="CHEBI:29105"/>
    </cofactor>
</comment>
<keyword evidence="5" id="KW-0378">Hydrolase</keyword>
<evidence type="ECO:0000256" key="7">
    <source>
        <dbReference type="ARBA" id="ARBA00022997"/>
    </source>
</evidence>
<dbReference type="SUPFAM" id="SSF53187">
    <property type="entry name" value="Zn-dependent exopeptidases"/>
    <property type="match status" value="1"/>
</dbReference>
<dbReference type="EMBL" id="FOXR01000003">
    <property type="protein sequence ID" value="SFP73255.1"/>
    <property type="molecule type" value="Genomic_DNA"/>
</dbReference>
<evidence type="ECO:0000256" key="2">
    <source>
        <dbReference type="ARBA" id="ARBA00006247"/>
    </source>
</evidence>
<dbReference type="RefSeq" id="WP_025748699.1">
    <property type="nucleotide sequence ID" value="NZ_FOXR01000003.1"/>
</dbReference>
<sequence>MDLNHIIESYRDEIIRSTQELVAIPSVEGEPQPGKPFGEDVYRALDYVLTLGRRLGFETKNVDGYAGHIEFGQGEKMLGILTHLDVVPEGSGWTYPPYGGEIHDGRIYGRGAIDDKGPTIAVLYAMKAVMQSGIPVNKKVRLILGTDEESGWEDLKYYFKREAVPDFGMSPDGRYPIINAEKGILHIALCKKFSSGQKSSIGIEKIYGGQRPNVVPDECICVFGPGVDREKLIKDIENLKSKSGYTIEVELGDRDTVIVKSIGQLAHASMPEKGKNAIGQMLLCLSALGLGYSEMERFIAFLSEAIGMQVDGQSMGLALEDQLSGKLTLNLGMIQVDSQVGRAVIDIRYPVSFEEQEILARIHMVADMHGVEVEVLDHQGPLYVPEDHFLVQTLKKVYAEQTGQPAYTVAIGGGTYARAIKNAVAFGAVFPGKPEMAHQRNEYIEIEDLMMNAKIYAHAIAELVK</sequence>
<accession>A0A1I5SRB1</accession>
<dbReference type="AlphaFoldDB" id="A0A1I5SRB1"/>
<dbReference type="InterPro" id="IPR002933">
    <property type="entry name" value="Peptidase_M20"/>
</dbReference>
<keyword evidence="8" id="KW-0482">Metalloprotease</keyword>
<dbReference type="InterPro" id="IPR010964">
    <property type="entry name" value="M20A_pepV-rel"/>
</dbReference>
<dbReference type="OrthoDB" id="9761532at2"/>
<evidence type="ECO:0000313" key="10">
    <source>
        <dbReference type="Proteomes" id="UP000198577"/>
    </source>
</evidence>
<organism evidence="9 10">
    <name type="scientific">Caldicoprobacter faecalis</name>
    <dbReference type="NCBI Taxonomy" id="937334"/>
    <lineage>
        <taxon>Bacteria</taxon>
        <taxon>Bacillati</taxon>
        <taxon>Bacillota</taxon>
        <taxon>Clostridia</taxon>
        <taxon>Caldicoprobacterales</taxon>
        <taxon>Caldicoprobacteraceae</taxon>
        <taxon>Caldicoprobacter</taxon>
    </lineage>
</organism>
<keyword evidence="4" id="KW-0479">Metal-binding</keyword>
<dbReference type="SUPFAM" id="SSF55031">
    <property type="entry name" value="Bacterial exopeptidase dimerisation domain"/>
    <property type="match status" value="1"/>
</dbReference>
<dbReference type="PANTHER" id="PTHR43808:SF31">
    <property type="entry name" value="N-ACETYL-L-CITRULLINE DEACETYLASE"/>
    <property type="match status" value="1"/>
</dbReference>